<name>A0A9W9AU17_9AGAR</name>
<accession>A0A9W9AU17</accession>
<organism evidence="1 2">
    <name type="scientific">Lentinula aciculospora</name>
    <dbReference type="NCBI Taxonomy" id="153920"/>
    <lineage>
        <taxon>Eukaryota</taxon>
        <taxon>Fungi</taxon>
        <taxon>Dikarya</taxon>
        <taxon>Basidiomycota</taxon>
        <taxon>Agaricomycotina</taxon>
        <taxon>Agaricomycetes</taxon>
        <taxon>Agaricomycetidae</taxon>
        <taxon>Agaricales</taxon>
        <taxon>Marasmiineae</taxon>
        <taxon>Omphalotaceae</taxon>
        <taxon>Lentinula</taxon>
    </lineage>
</organism>
<proteinExistence type="predicted"/>
<sequence>MLPFHIGILLPNISHTSMGVKLNPNNELAQLFNLDSNGYALTALDIVGKIKQSTDQFDIKSDEPIVQENLAPSFGDINRAGESVKGLDNKMKLMIVLTMKKLIELKKQNALSWENIQGCFNQNTSLVADSSPTEIVKEFISNSEADFKFDGSPDPQLVQKVMTWWEGEACPDPDIRNDSKLDIDSLAKIVAWSGATITDFWNFWSKHEHHERRLLEVGVMRYPSIAKPYFKIYRIKLFAWSDSTRTVWHQEDKNGIKSTITSQTFRPNDDVLSKVKEDTTKKAADEIDDLFP</sequence>
<dbReference type="OrthoDB" id="2735833at2759"/>
<keyword evidence="2" id="KW-1185">Reference proteome</keyword>
<dbReference type="Proteomes" id="UP001150266">
    <property type="component" value="Unassembled WGS sequence"/>
</dbReference>
<comment type="caution">
    <text evidence="1">The sequence shown here is derived from an EMBL/GenBank/DDBJ whole genome shotgun (WGS) entry which is preliminary data.</text>
</comment>
<dbReference type="AlphaFoldDB" id="A0A9W9AU17"/>
<evidence type="ECO:0000313" key="2">
    <source>
        <dbReference type="Proteomes" id="UP001150266"/>
    </source>
</evidence>
<reference evidence="1" key="1">
    <citation type="submission" date="2022-08" db="EMBL/GenBank/DDBJ databases">
        <title>A Global Phylogenomic Analysis of the Shiitake Genus Lentinula.</title>
        <authorList>
            <consortium name="DOE Joint Genome Institute"/>
            <person name="Sierra-Patev S."/>
            <person name="Min B."/>
            <person name="Naranjo-Ortiz M."/>
            <person name="Looney B."/>
            <person name="Konkel Z."/>
            <person name="Slot J.C."/>
            <person name="Sakamoto Y."/>
            <person name="Steenwyk J.L."/>
            <person name="Rokas A."/>
            <person name="Carro J."/>
            <person name="Camarero S."/>
            <person name="Ferreira P."/>
            <person name="Molpeceres G."/>
            <person name="Ruiz-Duenas F.J."/>
            <person name="Serrano A."/>
            <person name="Henrissat B."/>
            <person name="Drula E."/>
            <person name="Hughes K.W."/>
            <person name="Mata J.L."/>
            <person name="Ishikawa N.K."/>
            <person name="Vargas-Isla R."/>
            <person name="Ushijima S."/>
            <person name="Smith C.A."/>
            <person name="Ahrendt S."/>
            <person name="Andreopoulos W."/>
            <person name="He G."/>
            <person name="Labutti K."/>
            <person name="Lipzen A."/>
            <person name="Ng V."/>
            <person name="Riley R."/>
            <person name="Sandor L."/>
            <person name="Barry K."/>
            <person name="Martinez A.T."/>
            <person name="Xiao Y."/>
            <person name="Gibbons J.G."/>
            <person name="Terashima K."/>
            <person name="Grigoriev I.V."/>
            <person name="Hibbett D.S."/>
        </authorList>
    </citation>
    <scope>NUCLEOTIDE SEQUENCE</scope>
    <source>
        <strain evidence="1">JLM2183</strain>
    </source>
</reference>
<protein>
    <submittedName>
        <fullName evidence="1">Uncharacterized protein</fullName>
    </submittedName>
</protein>
<gene>
    <name evidence="1" type="ORF">J3R30DRAFT_3678888</name>
</gene>
<evidence type="ECO:0000313" key="1">
    <source>
        <dbReference type="EMBL" id="KAJ4490562.1"/>
    </source>
</evidence>
<dbReference type="EMBL" id="JAOTPV010000001">
    <property type="protein sequence ID" value="KAJ4490562.1"/>
    <property type="molecule type" value="Genomic_DNA"/>
</dbReference>